<feature type="compositionally biased region" description="Basic and acidic residues" evidence="1">
    <location>
        <begin position="351"/>
        <end position="366"/>
    </location>
</feature>
<evidence type="ECO:0000256" key="1">
    <source>
        <dbReference type="SAM" id="MobiDB-lite"/>
    </source>
</evidence>
<dbReference type="EMBL" id="BAAALT010000270">
    <property type="protein sequence ID" value="GAA1831482.1"/>
    <property type="molecule type" value="Genomic_DNA"/>
</dbReference>
<dbReference type="Pfam" id="PF18915">
    <property type="entry name" value="DUF5667"/>
    <property type="match status" value="1"/>
</dbReference>
<comment type="caution">
    <text evidence="3">The sequence shown here is derived from an EMBL/GenBank/DDBJ whole genome shotgun (WGS) entry which is preliminary data.</text>
</comment>
<feature type="region of interest" description="Disordered" evidence="1">
    <location>
        <begin position="271"/>
        <end position="366"/>
    </location>
</feature>
<evidence type="ECO:0000313" key="3">
    <source>
        <dbReference type="EMBL" id="GAA1831482.1"/>
    </source>
</evidence>
<dbReference type="RefSeq" id="WP_344139093.1">
    <property type="nucleotide sequence ID" value="NZ_BAAALT010000270.1"/>
</dbReference>
<name>A0ABP4YUK4_9ACTN</name>
<evidence type="ECO:0000313" key="4">
    <source>
        <dbReference type="Proteomes" id="UP001500218"/>
    </source>
</evidence>
<gene>
    <name evidence="3" type="ORF">GCM10009682_57580</name>
</gene>
<sequence length="379" mass="39159">MTRTVFDRRRAERFAQLIAEDGGAPRHHSRSDIDAELAPLVEITRRVTSIPVSAEPDPEFRVGLRAMLTARIEREGIGATAVEPRGAPPALVTNQPRVAARPVASRRTRTRVAIFAGVTAGALALSGVSGASGDAVPGDTLYSVKRSAERAQLALASSDITRGQLYLQFAQVRLAEAPRTSPEFLHEVLLDMNVETRQGMKLLGTAAVDRRDAAALDTIDAFVTTQRRPLLALADTVPNGPRDDVLAAIAILDSVAARSQALRGAVRCGGSAGIDELGPRPRPCVASGGASGAEPRTTSGNGSGGSSHPDVIASGGLGGAATAPVPSPATATTTSAPSTESPEAAASAAAEKAKKEKKEKDDDGVLDKLGRLLGNLLGN</sequence>
<dbReference type="InterPro" id="IPR043725">
    <property type="entry name" value="DUF5667"/>
</dbReference>
<protein>
    <recommendedName>
        <fullName evidence="2">DUF5667 domain-containing protein</fullName>
    </recommendedName>
</protein>
<organism evidence="3 4">
    <name type="scientific">Luedemannella flava</name>
    <dbReference type="NCBI Taxonomy" id="349316"/>
    <lineage>
        <taxon>Bacteria</taxon>
        <taxon>Bacillati</taxon>
        <taxon>Actinomycetota</taxon>
        <taxon>Actinomycetes</taxon>
        <taxon>Micromonosporales</taxon>
        <taxon>Micromonosporaceae</taxon>
        <taxon>Luedemannella</taxon>
    </lineage>
</organism>
<proteinExistence type="predicted"/>
<dbReference type="Proteomes" id="UP001500218">
    <property type="component" value="Unassembled WGS sequence"/>
</dbReference>
<feature type="domain" description="DUF5667" evidence="2">
    <location>
        <begin position="135"/>
        <end position="178"/>
    </location>
</feature>
<evidence type="ECO:0000259" key="2">
    <source>
        <dbReference type="Pfam" id="PF18915"/>
    </source>
</evidence>
<keyword evidence="4" id="KW-1185">Reference proteome</keyword>
<feature type="compositionally biased region" description="Low complexity" evidence="1">
    <location>
        <begin position="320"/>
        <end position="350"/>
    </location>
</feature>
<accession>A0ABP4YUK4</accession>
<reference evidence="4" key="1">
    <citation type="journal article" date="2019" name="Int. J. Syst. Evol. Microbiol.">
        <title>The Global Catalogue of Microorganisms (GCM) 10K type strain sequencing project: providing services to taxonomists for standard genome sequencing and annotation.</title>
        <authorList>
            <consortium name="The Broad Institute Genomics Platform"/>
            <consortium name="The Broad Institute Genome Sequencing Center for Infectious Disease"/>
            <person name="Wu L."/>
            <person name="Ma J."/>
        </authorList>
    </citation>
    <scope>NUCLEOTIDE SEQUENCE [LARGE SCALE GENOMIC DNA]</scope>
    <source>
        <strain evidence="4">JCM 13250</strain>
    </source>
</reference>